<evidence type="ECO:0000313" key="1">
    <source>
        <dbReference type="EMBL" id="UPK98280.1"/>
    </source>
</evidence>
<reference evidence="1" key="1">
    <citation type="submission" date="2021-11" db="EMBL/GenBank/DDBJ databases">
        <title>Fusarium solani-melongenae Genome sequencing and assembly.</title>
        <authorList>
            <person name="Xie S."/>
            <person name="Huang L."/>
            <person name="Zhang X."/>
        </authorList>
    </citation>
    <scope>NUCLEOTIDE SEQUENCE</scope>
    <source>
        <strain evidence="1">CRI 24-3</strain>
    </source>
</reference>
<accession>A0ACD3ZAN8</accession>
<name>A0ACD3ZAN8_FUSSC</name>
<protein>
    <submittedName>
        <fullName evidence="1">Uncharacterized protein</fullName>
    </submittedName>
</protein>
<evidence type="ECO:0000313" key="2">
    <source>
        <dbReference type="Proteomes" id="UP000830768"/>
    </source>
</evidence>
<gene>
    <name evidence="1" type="ORF">LCI18_009215</name>
</gene>
<keyword evidence="2" id="KW-1185">Reference proteome</keyword>
<organism evidence="1 2">
    <name type="scientific">Fusarium solani subsp. cucurbitae</name>
    <name type="common">Neocosmosporum cucurbitae</name>
    <dbReference type="NCBI Taxonomy" id="2747967"/>
    <lineage>
        <taxon>Eukaryota</taxon>
        <taxon>Fungi</taxon>
        <taxon>Dikarya</taxon>
        <taxon>Ascomycota</taxon>
        <taxon>Pezizomycotina</taxon>
        <taxon>Sordariomycetes</taxon>
        <taxon>Hypocreomycetidae</taxon>
        <taxon>Hypocreales</taxon>
        <taxon>Nectriaceae</taxon>
        <taxon>Fusarium</taxon>
        <taxon>Fusarium solani species complex</taxon>
    </lineage>
</organism>
<dbReference type="EMBL" id="CP090036">
    <property type="protein sequence ID" value="UPK98280.1"/>
    <property type="molecule type" value="Genomic_DNA"/>
</dbReference>
<proteinExistence type="predicted"/>
<sequence length="287" mass="31289">MCQEFITIALCAPSKAPSLSFTCGQLHMVAERRHVCDRARGACVCFFGTCGTVEKNISTYGIDLSAVAKIRCAECTTREDNVGDRRDAKQIIESPLLQRIPIDPKDDFVSKKHSAMLQDLWGGASTCPFHLQPEMPRQPSISAVNVQAKRSDERPVTPKSNDESASKSHSMSRDTVDNGWTSQVATNSPKDKVSRKSSASPTGKDTRHAILAVVDSVVGLKSSRWAPKSPEESVERSIKKQYSPPQKRIVPAPAPAFVADPGNASKVRHATKKMANVKAFLSGNRML</sequence>
<dbReference type="Proteomes" id="UP000830768">
    <property type="component" value="Chromosome 8"/>
</dbReference>